<dbReference type="InterPro" id="IPR012678">
    <property type="entry name" value="Ribosomal_uL23/eL15/eS24_sf"/>
</dbReference>
<evidence type="ECO:0000256" key="1">
    <source>
        <dbReference type="ARBA" id="ARBA00006700"/>
    </source>
</evidence>
<dbReference type="Pfam" id="PF00276">
    <property type="entry name" value="Ribosomal_L23"/>
    <property type="match status" value="1"/>
</dbReference>
<dbReference type="InterPro" id="IPR013025">
    <property type="entry name" value="Ribosomal_uL23-like"/>
</dbReference>
<keyword evidence="7" id="KW-1185">Reference proteome</keyword>
<reference evidence="6" key="2">
    <citation type="submission" date="2023-04" db="EMBL/GenBank/DDBJ databases">
        <authorList>
            <person name="Bruccoleri R.E."/>
            <person name="Oakeley E.J."/>
            <person name="Faust A.-M."/>
            <person name="Dessus-Babus S."/>
            <person name="Altorfer M."/>
            <person name="Burckhardt D."/>
            <person name="Oertli M."/>
            <person name="Naumann U."/>
            <person name="Petersen F."/>
            <person name="Wong J."/>
        </authorList>
    </citation>
    <scope>NUCLEOTIDE SEQUENCE</scope>
    <source>
        <strain evidence="6">GSM-AAB239-AS_SAM_17_03QT</strain>
        <tissue evidence="6">Leaf</tissue>
    </source>
</reference>
<feature type="region of interest" description="Disordered" evidence="5">
    <location>
        <begin position="118"/>
        <end position="208"/>
    </location>
</feature>
<dbReference type="Proteomes" id="UP001140949">
    <property type="component" value="Unassembled WGS sequence"/>
</dbReference>
<feature type="compositionally biased region" description="Basic residues" evidence="5">
    <location>
        <begin position="145"/>
        <end position="164"/>
    </location>
</feature>
<dbReference type="PANTHER" id="PTHR12059">
    <property type="entry name" value="RIBOSOMAL PROTEIN L23-RELATED"/>
    <property type="match status" value="1"/>
</dbReference>
<sequence length="208" mass="23537">MGSRLGRRVIHFANLPIKVLLPPPPFDCIREFALKTIPSASKIEIRRVLESLYGFQVEDVRTLNMEGKKRKVAGYLAAKPDYKKAYITLKSPLSISPDLFPIPWVKEAMEKKLLGKKKPSVVVEDPDGTQSKTPSHWLHDDHLEQRRRRDLGEHRHHPGSHRRPIGGSRSRNDGGNNEKKKIMDKSAAAETKFPWSSMSSSSSSGPRR</sequence>
<dbReference type="FunFam" id="3.30.70.330:FF:000436">
    <property type="entry name" value="50S ribosomal protein L23"/>
    <property type="match status" value="1"/>
</dbReference>
<dbReference type="AlphaFoldDB" id="A0AAX6HX71"/>
<evidence type="ECO:0000313" key="6">
    <source>
        <dbReference type="EMBL" id="KAJ6845650.1"/>
    </source>
</evidence>
<organism evidence="6 7">
    <name type="scientific">Iris pallida</name>
    <name type="common">Sweet iris</name>
    <dbReference type="NCBI Taxonomy" id="29817"/>
    <lineage>
        <taxon>Eukaryota</taxon>
        <taxon>Viridiplantae</taxon>
        <taxon>Streptophyta</taxon>
        <taxon>Embryophyta</taxon>
        <taxon>Tracheophyta</taxon>
        <taxon>Spermatophyta</taxon>
        <taxon>Magnoliopsida</taxon>
        <taxon>Liliopsida</taxon>
        <taxon>Asparagales</taxon>
        <taxon>Iridaceae</taxon>
        <taxon>Iridoideae</taxon>
        <taxon>Irideae</taxon>
        <taxon>Iris</taxon>
    </lineage>
</organism>
<keyword evidence="3" id="KW-0687">Ribonucleoprotein</keyword>
<dbReference type="GO" id="GO:0032543">
    <property type="term" value="P:mitochondrial translation"/>
    <property type="evidence" value="ECO:0007669"/>
    <property type="project" value="TreeGrafter"/>
</dbReference>
<dbReference type="SUPFAM" id="SSF54189">
    <property type="entry name" value="Ribosomal proteins S24e, L23 and L15e"/>
    <property type="match status" value="1"/>
</dbReference>
<dbReference type="GO" id="GO:0003735">
    <property type="term" value="F:structural constituent of ribosome"/>
    <property type="evidence" value="ECO:0007669"/>
    <property type="project" value="InterPro"/>
</dbReference>
<name>A0AAX6HX71_IRIPA</name>
<dbReference type="GO" id="GO:0005762">
    <property type="term" value="C:mitochondrial large ribosomal subunit"/>
    <property type="evidence" value="ECO:0007669"/>
    <property type="project" value="TreeGrafter"/>
</dbReference>
<dbReference type="Gene3D" id="3.30.70.330">
    <property type="match status" value="1"/>
</dbReference>
<dbReference type="InterPro" id="IPR012677">
    <property type="entry name" value="Nucleotide-bd_a/b_plait_sf"/>
</dbReference>
<dbReference type="PANTHER" id="PTHR12059:SF5">
    <property type="entry name" value="LARGE RIBOSOMAL SUBUNIT PROTEIN UL23M"/>
    <property type="match status" value="1"/>
</dbReference>
<feature type="compositionally biased region" description="Low complexity" evidence="5">
    <location>
        <begin position="196"/>
        <end position="208"/>
    </location>
</feature>
<evidence type="ECO:0000256" key="4">
    <source>
        <dbReference type="ARBA" id="ARBA00039977"/>
    </source>
</evidence>
<proteinExistence type="inferred from homology"/>
<dbReference type="EMBL" id="JANAVB010006000">
    <property type="protein sequence ID" value="KAJ6845650.1"/>
    <property type="molecule type" value="Genomic_DNA"/>
</dbReference>
<evidence type="ECO:0000256" key="3">
    <source>
        <dbReference type="ARBA" id="ARBA00023274"/>
    </source>
</evidence>
<evidence type="ECO:0000256" key="2">
    <source>
        <dbReference type="ARBA" id="ARBA00022980"/>
    </source>
</evidence>
<evidence type="ECO:0000256" key="5">
    <source>
        <dbReference type="SAM" id="MobiDB-lite"/>
    </source>
</evidence>
<reference evidence="6" key="1">
    <citation type="journal article" date="2023" name="GigaByte">
        <title>Genome assembly of the bearded iris, Iris pallida Lam.</title>
        <authorList>
            <person name="Bruccoleri R.E."/>
            <person name="Oakeley E.J."/>
            <person name="Faust A.M.E."/>
            <person name="Altorfer M."/>
            <person name="Dessus-Babus S."/>
            <person name="Burckhardt D."/>
            <person name="Oertli M."/>
            <person name="Naumann U."/>
            <person name="Petersen F."/>
            <person name="Wong J."/>
        </authorList>
    </citation>
    <scope>NUCLEOTIDE SEQUENCE</scope>
    <source>
        <strain evidence="6">GSM-AAB239-AS_SAM_17_03QT</strain>
    </source>
</reference>
<gene>
    <name evidence="6" type="ORF">M6B38_286415</name>
</gene>
<keyword evidence="2" id="KW-0689">Ribosomal protein</keyword>
<accession>A0AAX6HX71</accession>
<comment type="caution">
    <text evidence="6">The sequence shown here is derived from an EMBL/GenBank/DDBJ whole genome shotgun (WGS) entry which is preliminary data.</text>
</comment>
<protein>
    <recommendedName>
        <fullName evidence="4">Large ribosomal subunit protein uL23m</fullName>
    </recommendedName>
</protein>
<feature type="compositionally biased region" description="Basic and acidic residues" evidence="5">
    <location>
        <begin position="170"/>
        <end position="184"/>
    </location>
</feature>
<evidence type="ECO:0000313" key="7">
    <source>
        <dbReference type="Proteomes" id="UP001140949"/>
    </source>
</evidence>
<comment type="similarity">
    <text evidence="1">Belongs to the universal ribosomal protein uL23 family.</text>
</comment>